<feature type="compositionally biased region" description="Polar residues" evidence="1">
    <location>
        <begin position="161"/>
        <end position="175"/>
    </location>
</feature>
<protein>
    <submittedName>
        <fullName evidence="2">Uncharacterized protein</fullName>
    </submittedName>
</protein>
<evidence type="ECO:0000313" key="2">
    <source>
        <dbReference type="EMBL" id="KAJ0394611.1"/>
    </source>
</evidence>
<proteinExistence type="predicted"/>
<reference evidence="2" key="1">
    <citation type="submission" date="2021-12" db="EMBL/GenBank/DDBJ databases">
        <title>Prjna785345.</title>
        <authorList>
            <person name="Rujirawat T."/>
            <person name="Krajaejun T."/>
        </authorList>
    </citation>
    <scope>NUCLEOTIDE SEQUENCE</scope>
    <source>
        <strain evidence="2">Pi057C3</strain>
    </source>
</reference>
<evidence type="ECO:0000313" key="3">
    <source>
        <dbReference type="Proteomes" id="UP001209570"/>
    </source>
</evidence>
<organism evidence="2 3">
    <name type="scientific">Pythium insidiosum</name>
    <name type="common">Pythiosis disease agent</name>
    <dbReference type="NCBI Taxonomy" id="114742"/>
    <lineage>
        <taxon>Eukaryota</taxon>
        <taxon>Sar</taxon>
        <taxon>Stramenopiles</taxon>
        <taxon>Oomycota</taxon>
        <taxon>Peronosporomycetes</taxon>
        <taxon>Pythiales</taxon>
        <taxon>Pythiaceae</taxon>
        <taxon>Pythium</taxon>
    </lineage>
</organism>
<feature type="region of interest" description="Disordered" evidence="1">
    <location>
        <begin position="151"/>
        <end position="175"/>
    </location>
</feature>
<dbReference type="Proteomes" id="UP001209570">
    <property type="component" value="Unassembled WGS sequence"/>
</dbReference>
<keyword evidence="3" id="KW-1185">Reference proteome</keyword>
<sequence length="175" mass="19592">MTAELVYEVSFCRGDRARNPRKGEVRMIKSTVHEGYGLLRQRILRLLEDPPFSSDGSRLIEEAVYSTNHLVLTHGRQPDSTPVQLSDDNTARQARALDTTAETASEDDSDVSTIEVEIAGIWLRLPVRVSSPRAALRLPQHDMLTRDSFHGFTPVIPPPTNGTSRTLTTRVKTER</sequence>
<dbReference type="EMBL" id="JAKCXM010000397">
    <property type="protein sequence ID" value="KAJ0394611.1"/>
    <property type="molecule type" value="Genomic_DNA"/>
</dbReference>
<accession>A0AAD5LWT3</accession>
<name>A0AAD5LWT3_PYTIN</name>
<evidence type="ECO:0000256" key="1">
    <source>
        <dbReference type="SAM" id="MobiDB-lite"/>
    </source>
</evidence>
<gene>
    <name evidence="2" type="ORF">P43SY_000067</name>
</gene>
<comment type="caution">
    <text evidence="2">The sequence shown here is derived from an EMBL/GenBank/DDBJ whole genome shotgun (WGS) entry which is preliminary data.</text>
</comment>
<dbReference type="AlphaFoldDB" id="A0AAD5LWT3"/>